<name>A0AAN9YM66_9PEZI</name>
<protein>
    <submittedName>
        <fullName evidence="3">Uncharacterized protein</fullName>
    </submittedName>
</protein>
<feature type="region of interest" description="Disordered" evidence="2">
    <location>
        <begin position="1"/>
        <end position="109"/>
    </location>
</feature>
<reference evidence="3 4" key="1">
    <citation type="submission" date="2024-02" db="EMBL/GenBank/DDBJ databases">
        <title>De novo assembly and annotation of 12 fungi associated with fruit tree decline syndrome in Ontario, Canada.</title>
        <authorList>
            <person name="Sulman M."/>
            <person name="Ellouze W."/>
            <person name="Ilyukhin E."/>
        </authorList>
    </citation>
    <scope>NUCLEOTIDE SEQUENCE [LARGE SCALE GENOMIC DNA]</scope>
    <source>
        <strain evidence="3 4">M11/M66-122</strain>
    </source>
</reference>
<dbReference type="AlphaFoldDB" id="A0AAN9YM66"/>
<keyword evidence="1" id="KW-0175">Coiled coil</keyword>
<proteinExistence type="predicted"/>
<dbReference type="Proteomes" id="UP001320420">
    <property type="component" value="Unassembled WGS sequence"/>
</dbReference>
<dbReference type="Gene3D" id="1.20.5.1160">
    <property type="entry name" value="Vasodilator-stimulated phosphoprotein"/>
    <property type="match status" value="1"/>
</dbReference>
<comment type="caution">
    <text evidence="3">The sequence shown here is derived from an EMBL/GenBank/DDBJ whole genome shotgun (WGS) entry which is preliminary data.</text>
</comment>
<gene>
    <name evidence="3" type="ORF">SLS62_008820</name>
</gene>
<feature type="coiled-coil region" evidence="1">
    <location>
        <begin position="188"/>
        <end position="225"/>
    </location>
</feature>
<keyword evidence="4" id="KW-1185">Reference proteome</keyword>
<accession>A0AAN9YM66</accession>
<evidence type="ECO:0000256" key="2">
    <source>
        <dbReference type="SAM" id="MobiDB-lite"/>
    </source>
</evidence>
<evidence type="ECO:0000313" key="4">
    <source>
        <dbReference type="Proteomes" id="UP001320420"/>
    </source>
</evidence>
<evidence type="ECO:0000256" key="1">
    <source>
        <dbReference type="SAM" id="Coils"/>
    </source>
</evidence>
<organism evidence="3 4">
    <name type="scientific">Diatrype stigma</name>
    <dbReference type="NCBI Taxonomy" id="117547"/>
    <lineage>
        <taxon>Eukaryota</taxon>
        <taxon>Fungi</taxon>
        <taxon>Dikarya</taxon>
        <taxon>Ascomycota</taxon>
        <taxon>Pezizomycotina</taxon>
        <taxon>Sordariomycetes</taxon>
        <taxon>Xylariomycetidae</taxon>
        <taxon>Xylariales</taxon>
        <taxon>Diatrypaceae</taxon>
        <taxon>Diatrype</taxon>
    </lineage>
</organism>
<feature type="compositionally biased region" description="Basic and acidic residues" evidence="2">
    <location>
        <begin position="78"/>
        <end position="109"/>
    </location>
</feature>
<dbReference type="EMBL" id="JAKJXP020000086">
    <property type="protein sequence ID" value="KAK7747784.1"/>
    <property type="molecule type" value="Genomic_DNA"/>
</dbReference>
<sequence>MSGRSYQDRVWAQHESQVKPDFTDTPIPNSKEPITILDSDDEAQMIASSKRPLKRARAGNESASSPTTEGKAMFKGFLEGRKKAEEFSKQRRDAQEKLERDAADANERQAELEKIIKELQEENSRKNAIIMTSPSKAELEDANAEKARLQLELGRTQSALTNAVSEKVESQQKSMTLVKEMGQTRLKISAVRRELEGANEKNAELEEHIAELKEHIAELEEHNSSCIVGQQPPEFFERSREVCQRIMDNYAKLAAARGWETNK</sequence>
<evidence type="ECO:0000313" key="3">
    <source>
        <dbReference type="EMBL" id="KAK7747784.1"/>
    </source>
</evidence>